<evidence type="ECO:0000313" key="3">
    <source>
        <dbReference type="EMBL" id="KPN31017.1"/>
    </source>
</evidence>
<feature type="domain" description="VOC" evidence="2">
    <location>
        <begin position="28"/>
        <end position="153"/>
    </location>
</feature>
<evidence type="ECO:0000256" key="1">
    <source>
        <dbReference type="SAM" id="MobiDB-lite"/>
    </source>
</evidence>
<protein>
    <submittedName>
        <fullName evidence="3">Glyoxalase/bleomycin resistance protein/dioxygenase superfamily protein</fullName>
    </submittedName>
</protein>
<sequence>MANVPTQADESDVPVTAEKPDSPVGVTGVDHITLIGSNEADTVEYYRDILGMPLVLRQPNLDNPEATHLFFDAGDGRIITFFVTDDRDSDNRPQRVGMGGVHHLAFSVDGERLPEIAQGLEDHGYGYNEFDRGAFHSLYTRDHNGLTIELAADKFEIPDDRRGEVLAHAQSHRVESGAEYVKDEHMRAALEELGIPVEGIEIPSTAASGSGDCERTGARP</sequence>
<dbReference type="SUPFAM" id="SSF54593">
    <property type="entry name" value="Glyoxalase/Bleomycin resistance protein/Dihydroxybiphenyl dioxygenase"/>
    <property type="match status" value="1"/>
</dbReference>
<dbReference type="InterPro" id="IPR004360">
    <property type="entry name" value="Glyas_Fos-R_dOase_dom"/>
</dbReference>
<keyword evidence="3" id="KW-0223">Dioxygenase</keyword>
<dbReference type="RefSeq" id="WP_054583783.1">
    <property type="nucleotide sequence ID" value="NZ_LGUC01000001.1"/>
</dbReference>
<evidence type="ECO:0000313" key="4">
    <source>
        <dbReference type="Proteomes" id="UP000050535"/>
    </source>
</evidence>
<dbReference type="InterPro" id="IPR037523">
    <property type="entry name" value="VOC_core"/>
</dbReference>
<dbReference type="PROSITE" id="PS51819">
    <property type="entry name" value="VOC"/>
    <property type="match status" value="1"/>
</dbReference>
<dbReference type="Proteomes" id="UP000050535">
    <property type="component" value="Unassembled WGS sequence"/>
</dbReference>
<dbReference type="AlphaFoldDB" id="A0A0P7HC02"/>
<dbReference type="PANTHER" id="PTHR36110">
    <property type="entry name" value="RING-CLEAVING DIOXYGENASE MHQE-RELATED"/>
    <property type="match status" value="1"/>
</dbReference>
<dbReference type="Pfam" id="PF00903">
    <property type="entry name" value="Glyoxalase"/>
    <property type="match status" value="1"/>
</dbReference>
<proteinExistence type="predicted"/>
<dbReference type="OrthoDB" id="210990at2157"/>
<dbReference type="GO" id="GO:0051213">
    <property type="term" value="F:dioxygenase activity"/>
    <property type="evidence" value="ECO:0007669"/>
    <property type="project" value="UniProtKB-KW"/>
</dbReference>
<dbReference type="Gene3D" id="3.10.180.10">
    <property type="entry name" value="2,3-Dihydroxybiphenyl 1,2-Dioxygenase, domain 1"/>
    <property type="match status" value="1"/>
</dbReference>
<name>A0A0P7HC02_9EURY</name>
<keyword evidence="4" id="KW-1185">Reference proteome</keyword>
<dbReference type="InterPro" id="IPR052537">
    <property type="entry name" value="Extradiol_RC_dioxygenase"/>
</dbReference>
<reference evidence="4" key="1">
    <citation type="submission" date="2013-11" db="EMBL/GenBank/DDBJ databases">
        <authorList>
            <person name="Hoang H.T."/>
            <person name="Killian M.L."/>
            <person name="Madson D.M."/>
            <person name="Arruda P.H.E."/>
            <person name="Sun D."/>
            <person name="Schwartz K.J."/>
            <person name="Yoon K."/>
        </authorList>
    </citation>
    <scope>NUCLEOTIDE SEQUENCE [LARGE SCALE GENOMIC DNA]</scope>
    <source>
        <strain evidence="4">CDK2</strain>
    </source>
</reference>
<dbReference type="STRING" id="699431.SY89_01759"/>
<gene>
    <name evidence="3" type="ORF">SY89_01759</name>
</gene>
<dbReference type="EMBL" id="LGUC01000001">
    <property type="protein sequence ID" value="KPN31017.1"/>
    <property type="molecule type" value="Genomic_DNA"/>
</dbReference>
<evidence type="ECO:0000259" key="2">
    <source>
        <dbReference type="PROSITE" id="PS51819"/>
    </source>
</evidence>
<feature type="region of interest" description="Disordered" evidence="1">
    <location>
        <begin position="1"/>
        <end position="24"/>
    </location>
</feature>
<dbReference type="InterPro" id="IPR029068">
    <property type="entry name" value="Glyas_Bleomycin-R_OHBP_Dase"/>
</dbReference>
<keyword evidence="3" id="KW-0560">Oxidoreductase</keyword>
<dbReference type="PANTHER" id="PTHR36110:SF4">
    <property type="entry name" value="RING-CLEAVING DIOXYGENASE MHQA-RELATED"/>
    <property type="match status" value="1"/>
</dbReference>
<comment type="caution">
    <text evidence="3">The sequence shown here is derived from an EMBL/GenBank/DDBJ whole genome shotgun (WGS) entry which is preliminary data.</text>
</comment>
<organism evidence="3 4">
    <name type="scientific">Halolamina pelagica</name>
    <dbReference type="NCBI Taxonomy" id="699431"/>
    <lineage>
        <taxon>Archaea</taxon>
        <taxon>Methanobacteriati</taxon>
        <taxon>Methanobacteriota</taxon>
        <taxon>Stenosarchaea group</taxon>
        <taxon>Halobacteria</taxon>
        <taxon>Halobacteriales</taxon>
        <taxon>Haloferacaceae</taxon>
    </lineage>
</organism>
<accession>A0A0P7HC02</accession>